<protein>
    <submittedName>
        <fullName evidence="2">Uncharacterized protein</fullName>
    </submittedName>
</protein>
<gene>
    <name evidence="2" type="ORF">XF2B_78500</name>
</gene>
<feature type="region of interest" description="Disordered" evidence="1">
    <location>
        <begin position="28"/>
        <end position="58"/>
    </location>
</feature>
<evidence type="ECO:0000256" key="1">
    <source>
        <dbReference type="SAM" id="MobiDB-lite"/>
    </source>
</evidence>
<reference evidence="2" key="1">
    <citation type="submission" date="2020-05" db="EMBL/GenBank/DDBJ databases">
        <title>Complete genome sequence of Bradyrhizobium diazoefficiens XF2 isolated from soybean nodule.</title>
        <authorList>
            <person name="Noda R."/>
            <person name="Kakizaki K."/>
            <person name="Minamisawa K."/>
        </authorList>
    </citation>
    <scope>NUCLEOTIDE SEQUENCE</scope>
    <source>
        <strain evidence="2">XF2</strain>
    </source>
</reference>
<name>A0A809Y8D9_9BRAD</name>
<sequence length="126" mass="14502">MSRDIPMLNQNNTYEFAGKSLAKRSRLRLDIQPKPDARGKEIATSKRAPKSRDVSGSEMRKKIRLLTLRTRTFESVSEILKQEGYRVSGIAISGVRSDMRAAIKLLLEEGLLDEQRLEQYRRKHSK</sequence>
<dbReference type="AlphaFoldDB" id="A0A809Y8D9"/>
<evidence type="ECO:0000313" key="2">
    <source>
        <dbReference type="EMBL" id="BCE34081.1"/>
    </source>
</evidence>
<dbReference type="EMBL" id="AP023092">
    <property type="protein sequence ID" value="BCE34081.1"/>
    <property type="molecule type" value="Genomic_DNA"/>
</dbReference>
<accession>A0A809Y8D9</accession>
<organism evidence="2">
    <name type="scientific">Bradyrhizobium diazoefficiens</name>
    <dbReference type="NCBI Taxonomy" id="1355477"/>
    <lineage>
        <taxon>Bacteria</taxon>
        <taxon>Pseudomonadati</taxon>
        <taxon>Pseudomonadota</taxon>
        <taxon>Alphaproteobacteria</taxon>
        <taxon>Hyphomicrobiales</taxon>
        <taxon>Nitrobacteraceae</taxon>
        <taxon>Bradyrhizobium</taxon>
    </lineage>
</organism>
<proteinExistence type="predicted"/>